<feature type="coiled-coil region" evidence="1">
    <location>
        <begin position="16"/>
        <end position="50"/>
    </location>
</feature>
<dbReference type="OrthoDB" id="721536at2759"/>
<reference evidence="4" key="1">
    <citation type="journal article" date="2019" name="Nat. Commun.">
        <title>The genome of broomcorn millet.</title>
        <authorList>
            <person name="Zou C."/>
            <person name="Miki D."/>
            <person name="Li D."/>
            <person name="Tang Q."/>
            <person name="Xiao L."/>
            <person name="Rajput S."/>
            <person name="Deng P."/>
            <person name="Jia W."/>
            <person name="Huang R."/>
            <person name="Zhang M."/>
            <person name="Sun Y."/>
            <person name="Hu J."/>
            <person name="Fu X."/>
            <person name="Schnable P.S."/>
            <person name="Li F."/>
            <person name="Zhang H."/>
            <person name="Feng B."/>
            <person name="Zhu X."/>
            <person name="Liu R."/>
            <person name="Schnable J.C."/>
            <person name="Zhu J.-K."/>
            <person name="Zhang H."/>
        </authorList>
    </citation>
    <scope>NUCLEOTIDE SEQUENCE [LARGE SCALE GENOMIC DNA]</scope>
</reference>
<accession>A0A3L6TH78</accession>
<proteinExistence type="predicted"/>
<comment type="caution">
    <text evidence="3">The sequence shown here is derived from an EMBL/GenBank/DDBJ whole genome shotgun (WGS) entry which is preliminary data.</text>
</comment>
<feature type="region of interest" description="Disordered" evidence="2">
    <location>
        <begin position="55"/>
        <end position="89"/>
    </location>
</feature>
<evidence type="ECO:0000313" key="4">
    <source>
        <dbReference type="Proteomes" id="UP000275267"/>
    </source>
</evidence>
<organism evidence="3 4">
    <name type="scientific">Panicum miliaceum</name>
    <name type="common">Proso millet</name>
    <name type="synonym">Broomcorn millet</name>
    <dbReference type="NCBI Taxonomy" id="4540"/>
    <lineage>
        <taxon>Eukaryota</taxon>
        <taxon>Viridiplantae</taxon>
        <taxon>Streptophyta</taxon>
        <taxon>Embryophyta</taxon>
        <taxon>Tracheophyta</taxon>
        <taxon>Spermatophyta</taxon>
        <taxon>Magnoliopsida</taxon>
        <taxon>Liliopsida</taxon>
        <taxon>Poales</taxon>
        <taxon>Poaceae</taxon>
        <taxon>PACMAD clade</taxon>
        <taxon>Panicoideae</taxon>
        <taxon>Panicodae</taxon>
        <taxon>Paniceae</taxon>
        <taxon>Panicinae</taxon>
        <taxon>Panicum</taxon>
        <taxon>Panicum sect. Panicum</taxon>
    </lineage>
</organism>
<dbReference type="AlphaFoldDB" id="A0A3L6TH78"/>
<keyword evidence="1" id="KW-0175">Coiled coil</keyword>
<feature type="compositionally biased region" description="Polar residues" evidence="2">
    <location>
        <begin position="79"/>
        <end position="89"/>
    </location>
</feature>
<evidence type="ECO:0000256" key="1">
    <source>
        <dbReference type="SAM" id="Coils"/>
    </source>
</evidence>
<sequence>MGGEGGHRINVLARVTAALNIDVERATAEVDSTQEKLLEAQAKIAQLEAQIVGVEPPATEDDEPDCPAQSLPRKRLCDSASSSITDLLG</sequence>
<keyword evidence="4" id="KW-1185">Reference proteome</keyword>
<dbReference type="Proteomes" id="UP000275267">
    <property type="component" value="Unassembled WGS sequence"/>
</dbReference>
<protein>
    <submittedName>
        <fullName evidence="3">Uncharacterized protein</fullName>
    </submittedName>
</protein>
<gene>
    <name evidence="3" type="ORF">C2845_PM01G42900</name>
</gene>
<evidence type="ECO:0000313" key="3">
    <source>
        <dbReference type="EMBL" id="RLN39663.1"/>
    </source>
</evidence>
<evidence type="ECO:0000256" key="2">
    <source>
        <dbReference type="SAM" id="MobiDB-lite"/>
    </source>
</evidence>
<name>A0A3L6TH78_PANMI</name>
<dbReference type="EMBL" id="PQIB02000001">
    <property type="protein sequence ID" value="RLN39663.1"/>
    <property type="molecule type" value="Genomic_DNA"/>
</dbReference>